<dbReference type="Gene3D" id="1.20.120.450">
    <property type="entry name" value="dinb family like domain"/>
    <property type="match status" value="1"/>
</dbReference>
<reference evidence="4" key="1">
    <citation type="submission" date="2020-11" db="EMBL/GenBank/DDBJ databases">
        <title>Bacterial whole genome sequence for Panacibacter sp. DH6.</title>
        <authorList>
            <person name="Le V."/>
            <person name="Ko S."/>
            <person name="Ahn C.-Y."/>
            <person name="Oh H.-M."/>
        </authorList>
    </citation>
    <scope>NUCLEOTIDE SEQUENCE</scope>
    <source>
        <strain evidence="4">DH6</strain>
    </source>
</reference>
<accession>A0A931GWZ0</accession>
<keyword evidence="2 3" id="KW-0479">Metal-binding</keyword>
<dbReference type="SUPFAM" id="SSF109854">
    <property type="entry name" value="DinB/YfiT-like putative metalloenzymes"/>
    <property type="match status" value="1"/>
</dbReference>
<dbReference type="InterPro" id="IPR034660">
    <property type="entry name" value="DinB/YfiT-like"/>
</dbReference>
<dbReference type="EMBL" id="JADWYR010000001">
    <property type="protein sequence ID" value="MBG9374744.1"/>
    <property type="molecule type" value="Genomic_DNA"/>
</dbReference>
<feature type="binding site" evidence="3">
    <location>
        <position position="139"/>
    </location>
    <ligand>
        <name>a divalent metal cation</name>
        <dbReference type="ChEBI" id="CHEBI:60240"/>
    </ligand>
</feature>
<dbReference type="RefSeq" id="WP_196988838.1">
    <property type="nucleotide sequence ID" value="NZ_JADWYR010000001.1"/>
</dbReference>
<dbReference type="InterPro" id="IPR007837">
    <property type="entry name" value="DinB"/>
</dbReference>
<proteinExistence type="inferred from homology"/>
<dbReference type="GO" id="GO:0046872">
    <property type="term" value="F:metal ion binding"/>
    <property type="evidence" value="ECO:0007669"/>
    <property type="project" value="UniProtKB-KW"/>
</dbReference>
<evidence type="ECO:0000256" key="3">
    <source>
        <dbReference type="PIRSR" id="PIRSR607837-1"/>
    </source>
</evidence>
<gene>
    <name evidence="4" type="ORF">I5907_00730</name>
</gene>
<feature type="binding site" evidence="3">
    <location>
        <position position="49"/>
    </location>
    <ligand>
        <name>a divalent metal cation</name>
        <dbReference type="ChEBI" id="CHEBI:60240"/>
    </ligand>
</feature>
<keyword evidence="5" id="KW-1185">Reference proteome</keyword>
<evidence type="ECO:0000256" key="2">
    <source>
        <dbReference type="ARBA" id="ARBA00022723"/>
    </source>
</evidence>
<evidence type="ECO:0000313" key="4">
    <source>
        <dbReference type="EMBL" id="MBG9374744.1"/>
    </source>
</evidence>
<dbReference type="Proteomes" id="UP000628448">
    <property type="component" value="Unassembled WGS sequence"/>
</dbReference>
<sequence length="167" mass="18846">MALSIINLLLKEMEQEAATTRKMLQRVPADKFGWKPHEKSMSMQNLATHIAELPSWSAMVLNTTELDFAGMDYTPAEVTTTEDILALYEKSYAEGRAALENAKEEDLLPDWTLRTGDKIHSVSSKYEVIRMSFSQTIHHRAQLGVYLRLLNIPIPGSYGPSADENDF</sequence>
<dbReference type="AlphaFoldDB" id="A0A931GWZ0"/>
<evidence type="ECO:0000256" key="1">
    <source>
        <dbReference type="ARBA" id="ARBA00008635"/>
    </source>
</evidence>
<organism evidence="4 5">
    <name type="scientific">Panacibacter microcysteis</name>
    <dbReference type="NCBI Taxonomy" id="2793269"/>
    <lineage>
        <taxon>Bacteria</taxon>
        <taxon>Pseudomonadati</taxon>
        <taxon>Bacteroidota</taxon>
        <taxon>Chitinophagia</taxon>
        <taxon>Chitinophagales</taxon>
        <taxon>Chitinophagaceae</taxon>
        <taxon>Panacibacter</taxon>
    </lineage>
</organism>
<protein>
    <submittedName>
        <fullName evidence="4">DinB family protein</fullName>
    </submittedName>
</protein>
<dbReference type="Pfam" id="PF05163">
    <property type="entry name" value="DinB"/>
    <property type="match status" value="1"/>
</dbReference>
<name>A0A931GWZ0_9BACT</name>
<evidence type="ECO:0000313" key="5">
    <source>
        <dbReference type="Proteomes" id="UP000628448"/>
    </source>
</evidence>
<comment type="caution">
    <text evidence="4">The sequence shown here is derived from an EMBL/GenBank/DDBJ whole genome shotgun (WGS) entry which is preliminary data.</text>
</comment>
<comment type="similarity">
    <text evidence="1">Belongs to the DinB family.</text>
</comment>